<evidence type="ECO:0008006" key="3">
    <source>
        <dbReference type="Google" id="ProtNLM"/>
    </source>
</evidence>
<proteinExistence type="predicted"/>
<dbReference type="Proteomes" id="UP000018934">
    <property type="component" value="Chromosome"/>
</dbReference>
<organism evidence="1 2">
    <name type="scientific">Dehalobacter restrictus (strain DSM 9455 / PER-K23)</name>
    <dbReference type="NCBI Taxonomy" id="871738"/>
    <lineage>
        <taxon>Bacteria</taxon>
        <taxon>Bacillati</taxon>
        <taxon>Bacillota</taxon>
        <taxon>Clostridia</taxon>
        <taxon>Eubacteriales</taxon>
        <taxon>Desulfitobacteriaceae</taxon>
        <taxon>Dehalobacter</taxon>
    </lineage>
</organism>
<protein>
    <recommendedName>
        <fullName evidence="3">GGDEF domain-containing protein</fullName>
    </recommendedName>
</protein>
<accession>A0ABM5P9M1</accession>
<sequence>MDIFVFTCYSLFLIQKMDNKLYLAKKNGRDRVEA</sequence>
<dbReference type="EMBL" id="CP007033">
    <property type="protein sequence ID" value="AHF11447.1"/>
    <property type="molecule type" value="Genomic_DNA"/>
</dbReference>
<reference evidence="1 2" key="1">
    <citation type="journal article" date="2013" name="Stand. Genomic Sci.">
        <title>Complete genome sequence of Dehalobacter restrictus PER-K23(T.).</title>
        <authorList>
            <person name="Kruse T."/>
            <person name="Maillard J."/>
            <person name="Goodwin L."/>
            <person name="Woyke T."/>
            <person name="Teshima H."/>
            <person name="Bruce D."/>
            <person name="Detter C."/>
            <person name="Tapia R."/>
            <person name="Han C."/>
            <person name="Huntemann M."/>
            <person name="Wei C.L."/>
            <person name="Han J."/>
            <person name="Chen A."/>
            <person name="Kyrpides N."/>
            <person name="Szeto E."/>
            <person name="Markowitz V."/>
            <person name="Ivanova N."/>
            <person name="Pagani I."/>
            <person name="Pati A."/>
            <person name="Pitluck S."/>
            <person name="Nolan M."/>
            <person name="Holliger C."/>
            <person name="Smidt H."/>
        </authorList>
    </citation>
    <scope>NUCLEOTIDE SEQUENCE [LARGE SCALE GENOMIC DNA]</scope>
    <source>
        <strain evidence="2">DSM 9455</strain>
    </source>
</reference>
<evidence type="ECO:0000313" key="1">
    <source>
        <dbReference type="EMBL" id="AHF11447.1"/>
    </source>
</evidence>
<evidence type="ECO:0000313" key="2">
    <source>
        <dbReference type="Proteomes" id="UP000018934"/>
    </source>
</evidence>
<keyword evidence="2" id="KW-1185">Reference proteome</keyword>
<name>A0ABM5P9M1_DEHRP</name>
<gene>
    <name evidence="1" type="ORF">DEHRE_10995</name>
</gene>